<reference evidence="2 3" key="1">
    <citation type="submission" date="2020-08" db="EMBL/GenBank/DDBJ databases">
        <title>Genomic Encyclopedia of Type Strains, Phase IV (KMG-IV): sequencing the most valuable type-strain genomes for metagenomic binning, comparative biology and taxonomic classification.</title>
        <authorList>
            <person name="Goeker M."/>
        </authorList>
    </citation>
    <scope>NUCLEOTIDE SEQUENCE [LARGE SCALE GENOMIC DNA]</scope>
    <source>
        <strain evidence="2 3">DSM 21458</strain>
    </source>
</reference>
<dbReference type="InterPro" id="IPR002734">
    <property type="entry name" value="RibDG_C"/>
</dbReference>
<sequence length="184" mass="20718">MRKLVYYVAISLDGFISRADGRFDFFPDDDPQYFSAYADSLREFDTVLMGRHTFEVGTRAGVTNPYVPYGPGQLYVFSRTHPDVEDPAVQMVRENAGAFVRELKAREGRNLYLCGGAELATALFDENLIDEVIVKLNPVMVGQGKSLLTRAFGSIRLKLTETRIFESGVMFLRYRVTPTTPTPI</sequence>
<organism evidence="2 3">
    <name type="scientific">Deinobacterium chartae</name>
    <dbReference type="NCBI Taxonomy" id="521158"/>
    <lineage>
        <taxon>Bacteria</taxon>
        <taxon>Thermotogati</taxon>
        <taxon>Deinococcota</taxon>
        <taxon>Deinococci</taxon>
        <taxon>Deinococcales</taxon>
        <taxon>Deinococcaceae</taxon>
        <taxon>Deinobacterium</taxon>
    </lineage>
</organism>
<dbReference type="PANTHER" id="PTHR38011">
    <property type="entry name" value="DIHYDROFOLATE REDUCTASE FAMILY PROTEIN (AFU_ORTHOLOGUE AFUA_8G06820)"/>
    <property type="match status" value="1"/>
</dbReference>
<name>A0A841HXE1_9DEIO</name>
<protein>
    <submittedName>
        <fullName evidence="2">Dihydrofolate reductase</fullName>
    </submittedName>
</protein>
<dbReference type="InterPro" id="IPR024072">
    <property type="entry name" value="DHFR-like_dom_sf"/>
</dbReference>
<dbReference type="AlphaFoldDB" id="A0A841HXE1"/>
<dbReference type="GO" id="GO:0009231">
    <property type="term" value="P:riboflavin biosynthetic process"/>
    <property type="evidence" value="ECO:0007669"/>
    <property type="project" value="InterPro"/>
</dbReference>
<keyword evidence="3" id="KW-1185">Reference proteome</keyword>
<dbReference type="Gene3D" id="3.40.430.10">
    <property type="entry name" value="Dihydrofolate Reductase, subunit A"/>
    <property type="match status" value="1"/>
</dbReference>
<dbReference type="SUPFAM" id="SSF53597">
    <property type="entry name" value="Dihydrofolate reductase-like"/>
    <property type="match status" value="1"/>
</dbReference>
<dbReference type="Pfam" id="PF01872">
    <property type="entry name" value="RibD_C"/>
    <property type="match status" value="1"/>
</dbReference>
<feature type="domain" description="Bacterial bifunctional deaminase-reductase C-terminal" evidence="1">
    <location>
        <begin position="3"/>
        <end position="170"/>
    </location>
</feature>
<dbReference type="Proteomes" id="UP000569951">
    <property type="component" value="Unassembled WGS sequence"/>
</dbReference>
<dbReference type="PANTHER" id="PTHR38011:SF11">
    <property type="entry name" value="2,5-DIAMINO-6-RIBOSYLAMINO-4(3H)-PYRIMIDINONE 5'-PHOSPHATE REDUCTASE"/>
    <property type="match status" value="1"/>
</dbReference>
<evidence type="ECO:0000313" key="3">
    <source>
        <dbReference type="Proteomes" id="UP000569951"/>
    </source>
</evidence>
<dbReference type="GO" id="GO:0008703">
    <property type="term" value="F:5-amino-6-(5-phosphoribosylamino)uracil reductase activity"/>
    <property type="evidence" value="ECO:0007669"/>
    <property type="project" value="InterPro"/>
</dbReference>
<dbReference type="RefSeq" id="WP_183983307.1">
    <property type="nucleotide sequence ID" value="NZ_JACHHG010000001.1"/>
</dbReference>
<evidence type="ECO:0000313" key="2">
    <source>
        <dbReference type="EMBL" id="MBB6096632.1"/>
    </source>
</evidence>
<proteinExistence type="predicted"/>
<dbReference type="EMBL" id="JACHHG010000001">
    <property type="protein sequence ID" value="MBB6096632.1"/>
    <property type="molecule type" value="Genomic_DNA"/>
</dbReference>
<accession>A0A841HXE1</accession>
<comment type="caution">
    <text evidence="2">The sequence shown here is derived from an EMBL/GenBank/DDBJ whole genome shotgun (WGS) entry which is preliminary data.</text>
</comment>
<evidence type="ECO:0000259" key="1">
    <source>
        <dbReference type="Pfam" id="PF01872"/>
    </source>
</evidence>
<dbReference type="InterPro" id="IPR050765">
    <property type="entry name" value="Riboflavin_Biosynth_HTPR"/>
</dbReference>
<gene>
    <name evidence="2" type="ORF">HNR42_000044</name>
</gene>